<name>A0A133XXN5_9ACTN</name>
<feature type="compositionally biased region" description="Polar residues" evidence="2">
    <location>
        <begin position="192"/>
        <end position="209"/>
    </location>
</feature>
<evidence type="ECO:0000313" key="5">
    <source>
        <dbReference type="Proteomes" id="UP000070675"/>
    </source>
</evidence>
<keyword evidence="4" id="KW-0449">Lipoprotein</keyword>
<dbReference type="PANTHER" id="PTHR34183:SF8">
    <property type="entry name" value="ENDOLYTIC PEPTIDOGLYCAN TRANSGLYCOSYLASE RLPA-RELATED"/>
    <property type="match status" value="1"/>
</dbReference>
<dbReference type="STRING" id="1393034.HMPREF3192_00104"/>
<dbReference type="CDD" id="cd22268">
    <property type="entry name" value="DPBB_RlpA-like"/>
    <property type="match status" value="1"/>
</dbReference>
<protein>
    <submittedName>
        <fullName evidence="4">Putative rare lipoprotein A double-psi beta-barrel protein</fullName>
    </submittedName>
</protein>
<dbReference type="PATRIC" id="fig|1393034.3.peg.99"/>
<comment type="caution">
    <text evidence="4">The sequence shown here is derived from an EMBL/GenBank/DDBJ whole genome shotgun (WGS) entry which is preliminary data.</text>
</comment>
<evidence type="ECO:0000256" key="2">
    <source>
        <dbReference type="SAM" id="MobiDB-lite"/>
    </source>
</evidence>
<dbReference type="Gene3D" id="2.40.40.10">
    <property type="entry name" value="RlpA-like domain"/>
    <property type="match status" value="1"/>
</dbReference>
<dbReference type="InterPro" id="IPR036908">
    <property type="entry name" value="RlpA-like_sf"/>
</dbReference>
<accession>A0A133XXN5</accession>
<evidence type="ECO:0000259" key="3">
    <source>
        <dbReference type="Pfam" id="PF03330"/>
    </source>
</evidence>
<dbReference type="Proteomes" id="UP000070675">
    <property type="component" value="Unassembled WGS sequence"/>
</dbReference>
<gene>
    <name evidence="4" type="ORF">HMPREF3192_00104</name>
</gene>
<feature type="region of interest" description="Disordered" evidence="2">
    <location>
        <begin position="171"/>
        <end position="209"/>
    </location>
</feature>
<feature type="coiled-coil region" evidence="1">
    <location>
        <begin position="20"/>
        <end position="61"/>
    </location>
</feature>
<dbReference type="AlphaFoldDB" id="A0A133XXN5"/>
<dbReference type="Pfam" id="PF03330">
    <property type="entry name" value="DPBB_1"/>
    <property type="match status" value="1"/>
</dbReference>
<dbReference type="PANTHER" id="PTHR34183">
    <property type="entry name" value="ENDOLYTIC PEPTIDOGLYCAN TRANSGLYCOSYLASE RLPA"/>
    <property type="match status" value="1"/>
</dbReference>
<evidence type="ECO:0000313" key="4">
    <source>
        <dbReference type="EMBL" id="KXB35698.1"/>
    </source>
</evidence>
<feature type="domain" description="RlpA-like protein double-psi beta-barrel" evidence="3">
    <location>
        <begin position="221"/>
        <end position="307"/>
    </location>
</feature>
<dbReference type="Gene3D" id="6.10.250.3150">
    <property type="match status" value="1"/>
</dbReference>
<keyword evidence="1" id="KW-0175">Coiled coil</keyword>
<keyword evidence="5" id="KW-1185">Reference proteome</keyword>
<proteinExistence type="predicted"/>
<sequence>MGLPVAHADEPSVEVFEEAAIKAGEVYQQANDELTALEEKIQKNNDKLNELNTRLPQAKQSSAKAIRRSYKIMKSRNQLIELILSMDDFNSFLGMLTYINNSNAANTDKINELGQIHAQLTATHKQLATQKAQLDDKIKKAQTALEAAQKAAQAARQKALERAAEARAKWEAEQKALQEQKAAQSASVAKQNPSSKAESLGKNASAQTSQISQEGGWKKVVASHYGINDGFLWGTTASGDIVTPTSMGVAMKTVPLGTVIEISYKGYTVRAVVNDRGPFVAGREIDMQPAVAYALGFENVGVGAVYYRIVS</sequence>
<dbReference type="EMBL" id="LSCR01000001">
    <property type="protein sequence ID" value="KXB35698.1"/>
    <property type="molecule type" value="Genomic_DNA"/>
</dbReference>
<reference evidence="5" key="1">
    <citation type="submission" date="2016-01" db="EMBL/GenBank/DDBJ databases">
        <authorList>
            <person name="Mitreva M."/>
            <person name="Pepin K.H."/>
            <person name="Mihindukulasuriya K.A."/>
            <person name="Fulton R."/>
            <person name="Fronick C."/>
            <person name="O'Laughlin M."/>
            <person name="Miner T."/>
            <person name="Herter B."/>
            <person name="Rosa B.A."/>
            <person name="Cordes M."/>
            <person name="Tomlinson C."/>
            <person name="Wollam A."/>
            <person name="Palsikar V.B."/>
            <person name="Mardis E.R."/>
            <person name="Wilson R.K."/>
        </authorList>
    </citation>
    <scope>NUCLEOTIDE SEQUENCE [LARGE SCALE GENOMIC DNA]</scope>
    <source>
        <strain evidence="5">DNF00019</strain>
    </source>
</reference>
<feature type="compositionally biased region" description="Low complexity" evidence="2">
    <location>
        <begin position="179"/>
        <end position="191"/>
    </location>
</feature>
<organism evidence="4 5">
    <name type="scientific">Atopobium deltae</name>
    <dbReference type="NCBI Taxonomy" id="1393034"/>
    <lineage>
        <taxon>Bacteria</taxon>
        <taxon>Bacillati</taxon>
        <taxon>Actinomycetota</taxon>
        <taxon>Coriobacteriia</taxon>
        <taxon>Coriobacteriales</taxon>
        <taxon>Atopobiaceae</taxon>
        <taxon>Atopobium</taxon>
    </lineage>
</organism>
<dbReference type="InterPro" id="IPR009009">
    <property type="entry name" value="RlpA-like_DPBB"/>
</dbReference>
<evidence type="ECO:0000256" key="1">
    <source>
        <dbReference type="SAM" id="Coils"/>
    </source>
</evidence>